<feature type="non-terminal residue" evidence="1">
    <location>
        <position position="667"/>
    </location>
</feature>
<feature type="non-terminal residue" evidence="1">
    <location>
        <position position="1"/>
    </location>
</feature>
<evidence type="ECO:0000313" key="1">
    <source>
        <dbReference type="EMBL" id="SVB20936.1"/>
    </source>
</evidence>
<protein>
    <submittedName>
        <fullName evidence="1">Uncharacterized protein</fullName>
    </submittedName>
</protein>
<sequence>HISLGISRAKAQTTAPKVLSPAGPDGGNEIVTVRLGWDEPVAAAVFRRAGALWIVFDKAKRFDVEKIKEQAKKAVLSLDQVSAPRGTFLRLSTSPGMNPSIRRDGYAWVLDFKKQPMAAQTPIEAKLQRTLASGPRIFLPMVQAGEALPFHDASIGDNLVIVPIIPLSNGINKRHSYPEVRILPTLQGFVIQPRIDDVIVRSTSKGVQIYSSSKLSLSPPDPKAEAKSRIRTLSVMKRIFKSDVWRLARLEGMKEFNQTRQEMMAQIANSRGNAKQNARIVLAQYLFGQNFGYETLGVLRQIQNVNPSIESSAGFRLLRGGSKFLIGRYEEADKDLGHPSLNESDEGQFWRAINQAGRGALVAASGALKATGKIILSYPKRIKIPLGLLIAEAAVRAGDVEFATNYLQMISEDEPTDKEVDQLALVEGKLQQLVGEFDAAVEAWESATEGEHRPSVVQAILRKVDLDLSRKVIKAKKGIEELERIRFSWRGDDIELKILRKLGRLYFEVEDYRNGLRTLRSAASHFGAHPDAPKIAEEMSGAFVDLYLKDVADSMSAVKAIALFEEFKELTPAGEQGNVMIQKLADRLAQVDLLEKAAKLLTLQVEFRLQGEEKARVGARLATIRLLNKQPGLAADAITNSDEKDIPPFLESQRRQLLARSYIDQGL</sequence>
<dbReference type="InterPro" id="IPR011990">
    <property type="entry name" value="TPR-like_helical_dom_sf"/>
</dbReference>
<gene>
    <name evidence="1" type="ORF">METZ01_LOCUS173790</name>
</gene>
<proteinExistence type="predicted"/>
<dbReference type="EMBL" id="UINC01032755">
    <property type="protein sequence ID" value="SVB20936.1"/>
    <property type="molecule type" value="Genomic_DNA"/>
</dbReference>
<reference evidence="1" key="1">
    <citation type="submission" date="2018-05" db="EMBL/GenBank/DDBJ databases">
        <authorList>
            <person name="Lanie J.A."/>
            <person name="Ng W.-L."/>
            <person name="Kazmierczak K.M."/>
            <person name="Andrzejewski T.M."/>
            <person name="Davidsen T.M."/>
            <person name="Wayne K.J."/>
            <person name="Tettelin H."/>
            <person name="Glass J.I."/>
            <person name="Rusch D."/>
            <person name="Podicherti R."/>
            <person name="Tsui H.-C.T."/>
            <person name="Winkler M.E."/>
        </authorList>
    </citation>
    <scope>NUCLEOTIDE SEQUENCE</scope>
</reference>
<name>A0A382C4D9_9ZZZZ</name>
<dbReference type="Gene3D" id="1.25.40.10">
    <property type="entry name" value="Tetratricopeptide repeat domain"/>
    <property type="match status" value="1"/>
</dbReference>
<accession>A0A382C4D9</accession>
<organism evidence="1">
    <name type="scientific">marine metagenome</name>
    <dbReference type="NCBI Taxonomy" id="408172"/>
    <lineage>
        <taxon>unclassified sequences</taxon>
        <taxon>metagenomes</taxon>
        <taxon>ecological metagenomes</taxon>
    </lineage>
</organism>
<dbReference type="AlphaFoldDB" id="A0A382C4D9"/>